<dbReference type="EMBL" id="OGUS01000010">
    <property type="protein sequence ID" value="SPC05526.1"/>
    <property type="molecule type" value="Genomic_DNA"/>
</dbReference>
<sequence>MTPRFLNPSRSDDESRHGVVLCGSMRFCGYGNAREIAFLVADRVPMHFDAAPGSGETGLPAPLTGIAMSS</sequence>
<proteinExistence type="predicted"/>
<dbReference type="AlphaFoldDB" id="A0A375FUU9"/>
<reference evidence="3 5" key="2">
    <citation type="submission" date="2018-01" db="EMBL/GenBank/DDBJ databases">
        <authorList>
            <person name="Clerissi C."/>
        </authorList>
    </citation>
    <scope>NUCLEOTIDE SEQUENCE</scope>
    <source>
        <strain evidence="3">Cupriavidus oxalaticus LMG 2235</strain>
    </source>
</reference>
<dbReference type="EMBL" id="OGUS01000104">
    <property type="protein sequence ID" value="SPC10555.1"/>
    <property type="molecule type" value="Genomic_DNA"/>
</dbReference>
<evidence type="ECO:0000313" key="2">
    <source>
        <dbReference type="EMBL" id="SPC05526.1"/>
    </source>
</evidence>
<dbReference type="Proteomes" id="UP000256862">
    <property type="component" value="Chromosome CO2235"/>
</dbReference>
<comment type="caution">
    <text evidence="3">The sequence shown here is derived from an EMBL/GenBank/DDBJ whole genome shotgun (WGS) entry which is preliminary data.</text>
</comment>
<name>A0A375FUU9_9BURK</name>
<evidence type="ECO:0000313" key="3">
    <source>
        <dbReference type="EMBL" id="SPC10555.1"/>
    </source>
</evidence>
<dbReference type="RefSeq" id="WP_306431143.1">
    <property type="nucleotide sequence ID" value="NZ_CP069810.1"/>
</dbReference>
<evidence type="ECO:0000313" key="5">
    <source>
        <dbReference type="Proteomes" id="UP000256862"/>
    </source>
</evidence>
<gene>
    <name evidence="4" type="ORF">CO2235_130011</name>
    <name evidence="2" type="ORF">CO2235_U1070013</name>
    <name evidence="3" type="ORF">CO2235_U950028</name>
</gene>
<dbReference type="EMBL" id="OGUS01000113">
    <property type="protein sequence ID" value="SPC12194.1"/>
    <property type="molecule type" value="Genomic_DNA"/>
</dbReference>
<dbReference type="GeneID" id="303491762"/>
<protein>
    <submittedName>
        <fullName evidence="3">Uncharacterized protein</fullName>
    </submittedName>
</protein>
<accession>A0A375FUU9</accession>
<feature type="region of interest" description="Disordered" evidence="1">
    <location>
        <begin position="51"/>
        <end position="70"/>
    </location>
</feature>
<reference evidence="5" key="1">
    <citation type="submission" date="2018-01" db="EMBL/GenBank/DDBJ databases">
        <authorList>
            <person name="Gaut B.S."/>
            <person name="Morton B.R."/>
            <person name="Clegg M.T."/>
            <person name="Duvall M.R."/>
        </authorList>
    </citation>
    <scope>NUCLEOTIDE SEQUENCE [LARGE SCALE GENOMIC DNA]</scope>
</reference>
<evidence type="ECO:0000313" key="4">
    <source>
        <dbReference type="EMBL" id="SPC12194.1"/>
    </source>
</evidence>
<evidence type="ECO:0000256" key="1">
    <source>
        <dbReference type="SAM" id="MobiDB-lite"/>
    </source>
</evidence>
<organism evidence="3 5">
    <name type="scientific">Cupriavidus oxalaticus</name>
    <dbReference type="NCBI Taxonomy" id="96344"/>
    <lineage>
        <taxon>Bacteria</taxon>
        <taxon>Pseudomonadati</taxon>
        <taxon>Pseudomonadota</taxon>
        <taxon>Betaproteobacteria</taxon>
        <taxon>Burkholderiales</taxon>
        <taxon>Burkholderiaceae</taxon>
        <taxon>Cupriavidus</taxon>
    </lineage>
</organism>